<evidence type="ECO:0000313" key="2">
    <source>
        <dbReference type="EMBL" id="RRT57304.1"/>
    </source>
</evidence>
<accession>A0A426Z026</accession>
<organism evidence="2 3">
    <name type="scientific">Ensete ventricosum</name>
    <name type="common">Abyssinian banana</name>
    <name type="synonym">Musa ensete</name>
    <dbReference type="NCBI Taxonomy" id="4639"/>
    <lineage>
        <taxon>Eukaryota</taxon>
        <taxon>Viridiplantae</taxon>
        <taxon>Streptophyta</taxon>
        <taxon>Embryophyta</taxon>
        <taxon>Tracheophyta</taxon>
        <taxon>Spermatophyta</taxon>
        <taxon>Magnoliopsida</taxon>
        <taxon>Liliopsida</taxon>
        <taxon>Zingiberales</taxon>
        <taxon>Musaceae</taxon>
        <taxon>Ensete</taxon>
    </lineage>
</organism>
<proteinExistence type="predicted"/>
<name>A0A426Z026_ENSVE</name>
<feature type="region of interest" description="Disordered" evidence="1">
    <location>
        <begin position="44"/>
        <end position="70"/>
    </location>
</feature>
<protein>
    <submittedName>
        <fullName evidence="2">Uncharacterized protein</fullName>
    </submittedName>
</protein>
<gene>
    <name evidence="2" type="ORF">B296_00046194</name>
</gene>
<dbReference type="AlphaFoldDB" id="A0A426Z026"/>
<reference evidence="2 3" key="1">
    <citation type="journal article" date="2014" name="Agronomy (Basel)">
        <title>A Draft Genome Sequence for Ensete ventricosum, the Drought-Tolerant Tree Against Hunger.</title>
        <authorList>
            <person name="Harrison J."/>
            <person name="Moore K.A."/>
            <person name="Paszkiewicz K."/>
            <person name="Jones T."/>
            <person name="Grant M."/>
            <person name="Ambacheew D."/>
            <person name="Muzemil S."/>
            <person name="Studholme D.J."/>
        </authorList>
    </citation>
    <scope>NUCLEOTIDE SEQUENCE [LARGE SCALE GENOMIC DNA]</scope>
</reference>
<evidence type="ECO:0000313" key="3">
    <source>
        <dbReference type="Proteomes" id="UP000287651"/>
    </source>
</evidence>
<feature type="compositionally biased region" description="Low complexity" evidence="1">
    <location>
        <begin position="56"/>
        <end position="70"/>
    </location>
</feature>
<sequence length="70" mass="7436">MEQPHVSIAIKQRFSPNQTVASPPVLAASYMAVKTTAKRWGFGTPQRKHISPTLAPSPSSVCSASAIDEA</sequence>
<evidence type="ECO:0000256" key="1">
    <source>
        <dbReference type="SAM" id="MobiDB-lite"/>
    </source>
</evidence>
<dbReference type="Proteomes" id="UP000287651">
    <property type="component" value="Unassembled WGS sequence"/>
</dbReference>
<comment type="caution">
    <text evidence="2">The sequence shown here is derived from an EMBL/GenBank/DDBJ whole genome shotgun (WGS) entry which is preliminary data.</text>
</comment>
<dbReference type="EMBL" id="AMZH03009223">
    <property type="protein sequence ID" value="RRT57304.1"/>
    <property type="molecule type" value="Genomic_DNA"/>
</dbReference>